<organism evidence="2 3">
    <name type="scientific">Sporothrix stenoceras</name>
    <dbReference type="NCBI Taxonomy" id="5173"/>
    <lineage>
        <taxon>Eukaryota</taxon>
        <taxon>Fungi</taxon>
        <taxon>Dikarya</taxon>
        <taxon>Ascomycota</taxon>
        <taxon>Pezizomycotina</taxon>
        <taxon>Sordariomycetes</taxon>
        <taxon>Sordariomycetidae</taxon>
        <taxon>Ophiostomatales</taxon>
        <taxon>Ophiostomataceae</taxon>
        <taxon>Sporothrix</taxon>
    </lineage>
</organism>
<evidence type="ECO:0008006" key="4">
    <source>
        <dbReference type="Google" id="ProtNLM"/>
    </source>
</evidence>
<feature type="region of interest" description="Disordered" evidence="1">
    <location>
        <begin position="293"/>
        <end position="312"/>
    </location>
</feature>
<protein>
    <recommendedName>
        <fullName evidence="4">C6 zinc finger domain containing protein</fullName>
    </recommendedName>
</protein>
<evidence type="ECO:0000313" key="3">
    <source>
        <dbReference type="Proteomes" id="UP001583186"/>
    </source>
</evidence>
<proteinExistence type="predicted"/>
<evidence type="ECO:0000313" key="2">
    <source>
        <dbReference type="EMBL" id="KAL1902322.1"/>
    </source>
</evidence>
<feature type="compositionally biased region" description="Low complexity" evidence="1">
    <location>
        <begin position="399"/>
        <end position="410"/>
    </location>
</feature>
<feature type="region of interest" description="Disordered" evidence="1">
    <location>
        <begin position="22"/>
        <end position="55"/>
    </location>
</feature>
<feature type="compositionally biased region" description="Low complexity" evidence="1">
    <location>
        <begin position="449"/>
        <end position="468"/>
    </location>
</feature>
<feature type="compositionally biased region" description="Low complexity" evidence="1">
    <location>
        <begin position="26"/>
        <end position="36"/>
    </location>
</feature>
<sequence length="603" mass="66681">MSASGRVRLPDAPAPGMFQVISLGDNGSSNNNNNSNQIREYKRRRPHKKTRSGCLGCKQRRVKRECVYEGAEGAAASASTSRSKGQKAEDGQEEASSSAAKVNRLSAIRSEARRVPQSQDGGNHYAMGSAHTGHDRHQPSGNAHSLVPTSTTTPLVPSPRLVRVQPFQVTGQELGTPSNELLYHFEVTGSALFGMPNFMGPILPLALQFPHLRGTILASAAAHLTHRAPGFKSYHLAKHYQQGVALQNYQTALSTSFVVQGQLGVDVLLMTAMLINMLMFVMPLDENEARNVWDGSSPGPAPPCADPDPDPRRSWVFSPHPDRLSWLAIQMGLTPLLIATAPWREKSRLRLLFANSDDEQRTLSGTWQSLRRVPQPWLDLFGFNRDATPRPNYRGSGVTTPAPATPTPTASHTPSQYGEDTDMDPDSKSHTMKTPRSGRSTPGAGGSGPASPASTTSTNTTATTASTNLSGIEDTVSEADRIYRAPLRVVAELLNTPVNDRTLLLYFQFVGQLDPGFRHKLFERNEKALWLFGMWMGLLCRFDNVWWTRRRTRCDFRAIRLWLHLVGVAQRPGAEGELWRQLLQDLDDTWGYHFESDPIMRRM</sequence>
<name>A0ABR3ZQ78_9PEZI</name>
<dbReference type="PANTHER" id="PTHR47784:SF9">
    <property type="entry name" value="ZN(II)2CYS6 TRANSCRIPTION FACTOR (EUROFUNG)"/>
    <property type="match status" value="1"/>
</dbReference>
<comment type="caution">
    <text evidence="2">The sequence shown here is derived from an EMBL/GenBank/DDBJ whole genome shotgun (WGS) entry which is preliminary data.</text>
</comment>
<gene>
    <name evidence="2" type="ORF">Sste5346_001298</name>
</gene>
<feature type="compositionally biased region" description="Low complexity" evidence="1">
    <location>
        <begin position="145"/>
        <end position="157"/>
    </location>
</feature>
<feature type="region of interest" description="Disordered" evidence="1">
    <location>
        <begin position="71"/>
        <end position="157"/>
    </location>
</feature>
<dbReference type="InterPro" id="IPR053157">
    <property type="entry name" value="Sterol_Uptake_Regulator"/>
</dbReference>
<dbReference type="PANTHER" id="PTHR47784">
    <property type="entry name" value="STEROL UPTAKE CONTROL PROTEIN 2"/>
    <property type="match status" value="1"/>
</dbReference>
<dbReference type="EMBL" id="JAWCUI010000005">
    <property type="protein sequence ID" value="KAL1902322.1"/>
    <property type="molecule type" value="Genomic_DNA"/>
</dbReference>
<feature type="region of interest" description="Disordered" evidence="1">
    <location>
        <begin position="382"/>
        <end position="471"/>
    </location>
</feature>
<reference evidence="2 3" key="1">
    <citation type="journal article" date="2024" name="IMA Fungus">
        <title>IMA Genome - F19 : A genome assembly and annotation guide to empower mycologists, including annotated draft genome sequences of Ceratocystis pirilliformis, Diaporthe australafricana, Fusarium ophioides, Paecilomyces lecythidis, and Sporothrix stenoceras.</title>
        <authorList>
            <person name="Aylward J."/>
            <person name="Wilson A.M."/>
            <person name="Visagie C.M."/>
            <person name="Spraker J."/>
            <person name="Barnes I."/>
            <person name="Buitendag C."/>
            <person name="Ceriani C."/>
            <person name="Del Mar Angel L."/>
            <person name="du Plessis D."/>
            <person name="Fuchs T."/>
            <person name="Gasser K."/>
            <person name="Kramer D."/>
            <person name="Li W."/>
            <person name="Munsamy K."/>
            <person name="Piso A."/>
            <person name="Price J.L."/>
            <person name="Sonnekus B."/>
            <person name="Thomas C."/>
            <person name="van der Nest A."/>
            <person name="van Dijk A."/>
            <person name="van Heerden A."/>
            <person name="van Vuuren N."/>
            <person name="Yilmaz N."/>
            <person name="Duong T.A."/>
            <person name="van der Merwe N.A."/>
            <person name="Wingfield M.J."/>
            <person name="Wingfield B.D."/>
        </authorList>
    </citation>
    <scope>NUCLEOTIDE SEQUENCE [LARGE SCALE GENOMIC DNA]</scope>
    <source>
        <strain evidence="2 3">CMW 5346</strain>
    </source>
</reference>
<accession>A0ABR3ZQ78</accession>
<dbReference type="Proteomes" id="UP001583186">
    <property type="component" value="Unassembled WGS sequence"/>
</dbReference>
<feature type="compositionally biased region" description="Basic residues" evidence="1">
    <location>
        <begin position="41"/>
        <end position="51"/>
    </location>
</feature>
<keyword evidence="3" id="KW-1185">Reference proteome</keyword>
<evidence type="ECO:0000256" key="1">
    <source>
        <dbReference type="SAM" id="MobiDB-lite"/>
    </source>
</evidence>